<dbReference type="Pfam" id="PF17920">
    <property type="entry name" value="TetR_C_16"/>
    <property type="match status" value="1"/>
</dbReference>
<evidence type="ECO:0000256" key="2">
    <source>
        <dbReference type="PROSITE-ProRule" id="PRU00335"/>
    </source>
</evidence>
<dbReference type="PANTHER" id="PTHR30055:SF235">
    <property type="entry name" value="TRANSCRIPTIONAL REGULATORY PROTEIN"/>
    <property type="match status" value="1"/>
</dbReference>
<protein>
    <submittedName>
        <fullName evidence="4">TetR family transcriptional regulator</fullName>
    </submittedName>
</protein>
<comment type="caution">
    <text evidence="4">The sequence shown here is derived from an EMBL/GenBank/DDBJ whole genome shotgun (WGS) entry which is preliminary data.</text>
</comment>
<evidence type="ECO:0000256" key="1">
    <source>
        <dbReference type="ARBA" id="ARBA00023125"/>
    </source>
</evidence>
<dbReference type="InterPro" id="IPR009057">
    <property type="entry name" value="Homeodomain-like_sf"/>
</dbReference>
<dbReference type="PROSITE" id="PS50977">
    <property type="entry name" value="HTH_TETR_2"/>
    <property type="match status" value="1"/>
</dbReference>
<evidence type="ECO:0000313" key="5">
    <source>
        <dbReference type="Proteomes" id="UP001500443"/>
    </source>
</evidence>
<keyword evidence="1 2" id="KW-0238">DNA-binding</keyword>
<reference evidence="5" key="1">
    <citation type="journal article" date="2019" name="Int. J. Syst. Evol. Microbiol.">
        <title>The Global Catalogue of Microorganisms (GCM) 10K type strain sequencing project: providing services to taxonomists for standard genome sequencing and annotation.</title>
        <authorList>
            <consortium name="The Broad Institute Genomics Platform"/>
            <consortium name="The Broad Institute Genome Sequencing Center for Infectious Disease"/>
            <person name="Wu L."/>
            <person name="Ma J."/>
        </authorList>
    </citation>
    <scope>NUCLEOTIDE SEQUENCE [LARGE SCALE GENOMIC DNA]</scope>
    <source>
        <strain evidence="5">JCM 15481</strain>
    </source>
</reference>
<dbReference type="PANTHER" id="PTHR30055">
    <property type="entry name" value="HTH-TYPE TRANSCRIPTIONAL REGULATOR RUTR"/>
    <property type="match status" value="1"/>
</dbReference>
<proteinExistence type="predicted"/>
<evidence type="ECO:0000259" key="3">
    <source>
        <dbReference type="PROSITE" id="PS50977"/>
    </source>
</evidence>
<organism evidence="4 5">
    <name type="scientific">Streptomyces synnematoformans</name>
    <dbReference type="NCBI Taxonomy" id="415721"/>
    <lineage>
        <taxon>Bacteria</taxon>
        <taxon>Bacillati</taxon>
        <taxon>Actinomycetota</taxon>
        <taxon>Actinomycetes</taxon>
        <taxon>Kitasatosporales</taxon>
        <taxon>Streptomycetaceae</taxon>
        <taxon>Streptomyces</taxon>
    </lineage>
</organism>
<dbReference type="Pfam" id="PF00440">
    <property type="entry name" value="TetR_N"/>
    <property type="match status" value="1"/>
</dbReference>
<dbReference type="InterPro" id="IPR050109">
    <property type="entry name" value="HTH-type_TetR-like_transc_reg"/>
</dbReference>
<feature type="domain" description="HTH tetR-type" evidence="3">
    <location>
        <begin position="13"/>
        <end position="73"/>
    </location>
</feature>
<dbReference type="SUPFAM" id="SSF46689">
    <property type="entry name" value="Homeodomain-like"/>
    <property type="match status" value="1"/>
</dbReference>
<dbReference type="Proteomes" id="UP001500443">
    <property type="component" value="Unassembled WGS sequence"/>
</dbReference>
<dbReference type="SUPFAM" id="SSF48498">
    <property type="entry name" value="Tetracyclin repressor-like, C-terminal domain"/>
    <property type="match status" value="1"/>
</dbReference>
<dbReference type="InterPro" id="IPR041678">
    <property type="entry name" value="TetR_C_16"/>
</dbReference>
<keyword evidence="5" id="KW-1185">Reference proteome</keyword>
<evidence type="ECO:0000313" key="4">
    <source>
        <dbReference type="EMBL" id="GAA2133462.1"/>
    </source>
</evidence>
<gene>
    <name evidence="4" type="ORF">GCM10009802_41920</name>
</gene>
<feature type="DNA-binding region" description="H-T-H motif" evidence="2">
    <location>
        <begin position="36"/>
        <end position="55"/>
    </location>
</feature>
<dbReference type="EMBL" id="BAAAPF010000152">
    <property type="protein sequence ID" value="GAA2133462.1"/>
    <property type="molecule type" value="Genomic_DNA"/>
</dbReference>
<sequence>MARGRTGRRPGNQDTRGLILTAAREAFSQRGYDGTSIKQIATSAGVDAALVHHYFGTKEKLFLAVVRPPVDPALLIPQVLAEGPEGVPTRIVRTFLQTCEGPVTGPAFLGMLRGGTSHRWQGLLLRDFFTTQIVRRVLDKREDIGDPSYLPLRTSLVASQLFGLALTRYVLKFEPLASAHQDAVVTAVAPTIARYLTGDITAELESGNSGL</sequence>
<dbReference type="Gene3D" id="1.10.10.60">
    <property type="entry name" value="Homeodomain-like"/>
    <property type="match status" value="1"/>
</dbReference>
<dbReference type="RefSeq" id="WP_027752448.1">
    <property type="nucleotide sequence ID" value="NZ_BAAAPF010000152.1"/>
</dbReference>
<dbReference type="PRINTS" id="PR00455">
    <property type="entry name" value="HTHTETR"/>
</dbReference>
<dbReference type="InterPro" id="IPR036271">
    <property type="entry name" value="Tet_transcr_reg_TetR-rel_C_sf"/>
</dbReference>
<dbReference type="Gene3D" id="1.10.357.10">
    <property type="entry name" value="Tetracycline Repressor, domain 2"/>
    <property type="match status" value="1"/>
</dbReference>
<dbReference type="InterPro" id="IPR001647">
    <property type="entry name" value="HTH_TetR"/>
</dbReference>
<accession>A0ABP5KJS1</accession>
<name>A0ABP5KJS1_9ACTN</name>